<dbReference type="AlphaFoldDB" id="A0A6L6UC13"/>
<protein>
    <submittedName>
        <fullName evidence="1">Uncharacterized protein</fullName>
    </submittedName>
</protein>
<evidence type="ECO:0000313" key="1">
    <source>
        <dbReference type="EMBL" id="MUU79066.1"/>
    </source>
</evidence>
<proteinExistence type="predicted"/>
<dbReference type="RefSeq" id="WP_157364139.1">
    <property type="nucleotide sequence ID" value="NZ_WOWS01000004.1"/>
</dbReference>
<comment type="caution">
    <text evidence="1">The sequence shown here is derived from an EMBL/GenBank/DDBJ whole genome shotgun (WGS) entry which is preliminary data.</text>
</comment>
<organism evidence="1 2">
    <name type="scientific">Winogradskyella endarachnes</name>
    <dbReference type="NCBI Taxonomy" id="2681965"/>
    <lineage>
        <taxon>Bacteria</taxon>
        <taxon>Pseudomonadati</taxon>
        <taxon>Bacteroidota</taxon>
        <taxon>Flavobacteriia</taxon>
        <taxon>Flavobacteriales</taxon>
        <taxon>Flavobacteriaceae</taxon>
        <taxon>Winogradskyella</taxon>
    </lineage>
</organism>
<reference evidence="1 2" key="1">
    <citation type="submission" date="2019-12" db="EMBL/GenBank/DDBJ databases">
        <authorList>
            <person name="Li J."/>
        </authorList>
    </citation>
    <scope>NUCLEOTIDE SEQUENCE [LARGE SCALE GENOMIC DNA]</scope>
    <source>
        <strain evidence="1 2">HL2-2</strain>
    </source>
</reference>
<dbReference type="EMBL" id="WOWS01000004">
    <property type="protein sequence ID" value="MUU79066.1"/>
    <property type="molecule type" value="Genomic_DNA"/>
</dbReference>
<accession>A0A6L6UC13</accession>
<keyword evidence="2" id="KW-1185">Reference proteome</keyword>
<sequence>MRKVLVVFILLTLFCCEEKNKSSSIDKAKVKQGFLTVIVKATVLEDDIFNMFFSEHIFSQYRSDNQVSVGVKGSKKIQELVFNLPEEIYPVKLRFDVGSKKHNSVIKIDEVVFSSGNNKKIINSNEFNLIFKPNKHLVKTDGINTYKRQTINNFYDPFFITVNISDMVTNLFK</sequence>
<evidence type="ECO:0000313" key="2">
    <source>
        <dbReference type="Proteomes" id="UP000478208"/>
    </source>
</evidence>
<dbReference type="Proteomes" id="UP000478208">
    <property type="component" value="Unassembled WGS sequence"/>
</dbReference>
<name>A0A6L6UC13_9FLAO</name>
<gene>
    <name evidence="1" type="ORF">GN138_11465</name>
</gene>